<gene>
    <name evidence="1" type="ORF">TCEL_00922</name>
</gene>
<evidence type="ECO:0000313" key="1">
    <source>
        <dbReference type="EMBL" id="CDF59456.1"/>
    </source>
</evidence>
<proteinExistence type="predicted"/>
<dbReference type="SUPFAM" id="SSF48208">
    <property type="entry name" value="Six-hairpin glycosidases"/>
    <property type="match status" value="1"/>
</dbReference>
<dbReference type="GO" id="GO:0005975">
    <property type="term" value="P:carbohydrate metabolic process"/>
    <property type="evidence" value="ECO:0007669"/>
    <property type="project" value="InterPro"/>
</dbReference>
<dbReference type="InterPro" id="IPR008928">
    <property type="entry name" value="6-hairpin_glycosidase_sf"/>
</dbReference>
<comment type="caution">
    <text evidence="1">The sequence shown here is derived from an EMBL/GenBank/DDBJ whole genome shotgun (WGS) entry which is preliminary data.</text>
</comment>
<organism evidence="1 2">
    <name type="scientific">Thermobrachium celere DSM 8682</name>
    <dbReference type="NCBI Taxonomy" id="941824"/>
    <lineage>
        <taxon>Bacteria</taxon>
        <taxon>Bacillati</taxon>
        <taxon>Bacillota</taxon>
        <taxon>Clostridia</taxon>
        <taxon>Eubacteriales</taxon>
        <taxon>Clostridiaceae</taxon>
        <taxon>Thermobrachium</taxon>
    </lineage>
</organism>
<keyword evidence="2" id="KW-1185">Reference proteome</keyword>
<dbReference type="RefSeq" id="WP_018663376.1">
    <property type="nucleotide sequence ID" value="NZ_HF952018.1"/>
</dbReference>
<protein>
    <submittedName>
        <fullName evidence="1">Uncharacterized protein</fullName>
    </submittedName>
</protein>
<dbReference type="OrthoDB" id="1949729at2"/>
<dbReference type="AlphaFoldDB" id="R7RV21"/>
<reference evidence="1" key="1">
    <citation type="submission" date="2013-03" db="EMBL/GenBank/DDBJ databases">
        <title>Draft genome sequence of the hydrogen-ethanol-producing anaerobic alkalithermophilic Caloramator celere.</title>
        <authorList>
            <person name="Ciranna A."/>
            <person name="Larjo A."/>
            <person name="Kivisto A."/>
            <person name="Santala V."/>
            <person name="Roos C."/>
            <person name="Karp M."/>
        </authorList>
    </citation>
    <scope>NUCLEOTIDE SEQUENCE [LARGE SCALE GENOMIC DNA]</scope>
    <source>
        <strain evidence="1">DSM 8682</strain>
    </source>
</reference>
<accession>R7RV21</accession>
<evidence type="ECO:0000313" key="2">
    <source>
        <dbReference type="Proteomes" id="UP000014923"/>
    </source>
</evidence>
<dbReference type="eggNOG" id="ENOG5033GWH">
    <property type="taxonomic scope" value="Bacteria"/>
</dbReference>
<dbReference type="HOGENOM" id="CLU_598428_0_0_9"/>
<dbReference type="Proteomes" id="UP000014923">
    <property type="component" value="Unassembled WGS sequence"/>
</dbReference>
<dbReference type="EMBL" id="CAVN010000099">
    <property type="protein sequence ID" value="CDF59456.1"/>
    <property type="molecule type" value="Genomic_DNA"/>
</dbReference>
<sequence>MENNSDLLLQVGDAIKDLKTFSEISVLNICLLSGCGIIKDSDDNTVEKIFKHSDGSLHQLFDNTVVLQCIYKKAKPVFLVPTEDNINYGIYMWDYSSFNKSIKVETQCYAILSMLKLAEKYVEIYPHLSQLLIYCSSELYEFLSSFMRDENGLFVDVKNKTKSYDDKINLKINKNNIKLANQLLVFNALLYLTKLYNSEIYKKYSKELNIERYRSEISNIYAFLSNSLDQIISLPSRQLAQYINILSDCIELDEDNERIEDYKETIALLCDELINRIKANGEVEKGENNFIPVSFYTNIRCANALINGYKSSQIVKFLDFSKKIFEYVLSYYKEDLSLFIKDYDDKISISIRDIAETLKHLEQMYIINKTEKYLDMILNFYNKAVKTSNIMQNDIIVTRDFEKLFENMNVTTKPPVLLRSVRFNNKNILQVKPSKYVNNQYALYSSYIFLNLFEALD</sequence>
<name>R7RV21_9CLOT</name>